<dbReference type="InterPro" id="IPR002401">
    <property type="entry name" value="Cyt_P450_E_grp-I"/>
</dbReference>
<keyword evidence="7" id="KW-0503">Monooxygenase</keyword>
<proteinExistence type="inferred from homology"/>
<evidence type="ECO:0000256" key="2">
    <source>
        <dbReference type="ARBA" id="ARBA00010617"/>
    </source>
</evidence>
<dbReference type="PRINTS" id="PR00385">
    <property type="entry name" value="P450"/>
</dbReference>
<dbReference type="FunFam" id="1.10.630.10:FF:000126">
    <property type="entry name" value="Predicted protein"/>
    <property type="match status" value="1"/>
</dbReference>
<dbReference type="AlphaFoldDB" id="A0A068TZR4"/>
<evidence type="ECO:0000256" key="9">
    <source>
        <dbReference type="SAM" id="SignalP"/>
    </source>
</evidence>
<keyword evidence="6 8" id="KW-0408">Iron</keyword>
<sequence length="464" mass="53203">MEISWLLMPFLAWLAAAVLLSRITSTKRPKKNYRPGPKPWPIIGNLHLIDSQPHRSFHSLYHKYGGIMPLWFGGKPLIVASTPEAAKEFLKNHDYNFSSRPANAAGKYIIYNYSDVTWAPTGDKHLFRYTLTIITRTVLGKTYISTKESNDDSAIVTFEELTAMLDKWFVLNGVLNIGDWVPWHNVFDLRGYVKQMKEVDKDYEKFFNFVLEDHKARTKAEKDFVPRDMVDILLNLAEDPNLEVKLSRESVKGLIQDLLLGGTDTSTTTVEFVVTALVKHPHLTEKVTEELDRVVGRDRWVEEDDFPKLPFLEAVVKETFRCYPLCTLLAPRFAMEDCKVAGYNVYKGTTVLVNAWSIGRDPNYWDSPEEFLPERFLEKDIDIKGQNFEPLAFGSSRRRCAGYALGLKAVRSMLSNLLHGFNLKLPDGTKPEDVCMDEVYGFTTHPKVPIKLILEPRLRKDLYT</sequence>
<feature type="signal peptide" evidence="9">
    <location>
        <begin position="1"/>
        <end position="17"/>
    </location>
</feature>
<dbReference type="EMBL" id="HG739090">
    <property type="protein sequence ID" value="CDP00858.1"/>
    <property type="molecule type" value="Genomic_DNA"/>
</dbReference>
<dbReference type="GO" id="GO:0004497">
    <property type="term" value="F:monooxygenase activity"/>
    <property type="evidence" value="ECO:0007669"/>
    <property type="project" value="UniProtKB-KW"/>
</dbReference>
<dbReference type="GO" id="GO:0005506">
    <property type="term" value="F:iron ion binding"/>
    <property type="evidence" value="ECO:0007669"/>
    <property type="project" value="InterPro"/>
</dbReference>
<dbReference type="PANTHER" id="PTHR47944:SF5">
    <property type="entry name" value="CYTOCHROME P450 71A1-LIKE"/>
    <property type="match status" value="1"/>
</dbReference>
<evidence type="ECO:0000256" key="5">
    <source>
        <dbReference type="ARBA" id="ARBA00023002"/>
    </source>
</evidence>
<comment type="similarity">
    <text evidence="2">Belongs to the cytochrome P450 family.</text>
</comment>
<protein>
    <submittedName>
        <fullName evidence="10">Uncharacterized protein</fullName>
    </submittedName>
</protein>
<dbReference type="PhylomeDB" id="A0A068TZR4"/>
<dbReference type="Gene3D" id="1.10.630.10">
    <property type="entry name" value="Cytochrome P450"/>
    <property type="match status" value="1"/>
</dbReference>
<keyword evidence="11" id="KW-1185">Reference proteome</keyword>
<dbReference type="GO" id="GO:0020037">
    <property type="term" value="F:heme binding"/>
    <property type="evidence" value="ECO:0007669"/>
    <property type="project" value="InterPro"/>
</dbReference>
<evidence type="ECO:0000256" key="4">
    <source>
        <dbReference type="ARBA" id="ARBA00022723"/>
    </source>
</evidence>
<keyword evidence="9" id="KW-0732">Signal</keyword>
<comment type="cofactor">
    <cofactor evidence="1 8">
        <name>heme</name>
        <dbReference type="ChEBI" id="CHEBI:30413"/>
    </cofactor>
</comment>
<dbReference type="Proteomes" id="UP000295252">
    <property type="component" value="Chromosome II"/>
</dbReference>
<evidence type="ECO:0000313" key="10">
    <source>
        <dbReference type="EMBL" id="CDP00858.1"/>
    </source>
</evidence>
<accession>A0A068TZR4</accession>
<evidence type="ECO:0000256" key="8">
    <source>
        <dbReference type="PIRSR" id="PIRSR602401-1"/>
    </source>
</evidence>
<evidence type="ECO:0000256" key="3">
    <source>
        <dbReference type="ARBA" id="ARBA00022617"/>
    </source>
</evidence>
<evidence type="ECO:0000256" key="6">
    <source>
        <dbReference type="ARBA" id="ARBA00023004"/>
    </source>
</evidence>
<dbReference type="PANTHER" id="PTHR47944">
    <property type="entry name" value="CYTOCHROME P450 98A9"/>
    <property type="match status" value="1"/>
</dbReference>
<dbReference type="InterPro" id="IPR001128">
    <property type="entry name" value="Cyt_P450"/>
</dbReference>
<dbReference type="PRINTS" id="PR00463">
    <property type="entry name" value="EP450I"/>
</dbReference>
<keyword evidence="3 8" id="KW-0349">Heme</keyword>
<dbReference type="SUPFAM" id="SSF48264">
    <property type="entry name" value="Cytochrome P450"/>
    <property type="match status" value="1"/>
</dbReference>
<dbReference type="STRING" id="49390.A0A068TZR4"/>
<evidence type="ECO:0000256" key="1">
    <source>
        <dbReference type="ARBA" id="ARBA00001971"/>
    </source>
</evidence>
<dbReference type="CDD" id="cd20618">
    <property type="entry name" value="CYP71_clan"/>
    <property type="match status" value="1"/>
</dbReference>
<keyword evidence="4 8" id="KW-0479">Metal-binding</keyword>
<dbReference type="GO" id="GO:0016705">
    <property type="term" value="F:oxidoreductase activity, acting on paired donors, with incorporation or reduction of molecular oxygen"/>
    <property type="evidence" value="ECO:0007669"/>
    <property type="project" value="InterPro"/>
</dbReference>
<organism evidence="10 11">
    <name type="scientific">Coffea canephora</name>
    <name type="common">Robusta coffee</name>
    <dbReference type="NCBI Taxonomy" id="49390"/>
    <lineage>
        <taxon>Eukaryota</taxon>
        <taxon>Viridiplantae</taxon>
        <taxon>Streptophyta</taxon>
        <taxon>Embryophyta</taxon>
        <taxon>Tracheophyta</taxon>
        <taxon>Spermatophyta</taxon>
        <taxon>Magnoliopsida</taxon>
        <taxon>eudicotyledons</taxon>
        <taxon>Gunneridae</taxon>
        <taxon>Pentapetalae</taxon>
        <taxon>asterids</taxon>
        <taxon>lamiids</taxon>
        <taxon>Gentianales</taxon>
        <taxon>Rubiaceae</taxon>
        <taxon>Ixoroideae</taxon>
        <taxon>Gardenieae complex</taxon>
        <taxon>Bertiereae - Coffeeae clade</taxon>
        <taxon>Coffeeae</taxon>
        <taxon>Coffea</taxon>
    </lineage>
</organism>
<dbReference type="InParanoid" id="A0A068TZR4"/>
<dbReference type="Pfam" id="PF00067">
    <property type="entry name" value="p450"/>
    <property type="match status" value="2"/>
</dbReference>
<evidence type="ECO:0000256" key="7">
    <source>
        <dbReference type="ARBA" id="ARBA00023033"/>
    </source>
</evidence>
<reference evidence="11" key="1">
    <citation type="journal article" date="2014" name="Science">
        <title>The coffee genome provides insight into the convergent evolution of caffeine biosynthesis.</title>
        <authorList>
            <person name="Denoeud F."/>
            <person name="Carretero-Paulet L."/>
            <person name="Dereeper A."/>
            <person name="Droc G."/>
            <person name="Guyot R."/>
            <person name="Pietrella M."/>
            <person name="Zheng C."/>
            <person name="Alberti A."/>
            <person name="Anthony F."/>
            <person name="Aprea G."/>
            <person name="Aury J.M."/>
            <person name="Bento P."/>
            <person name="Bernard M."/>
            <person name="Bocs S."/>
            <person name="Campa C."/>
            <person name="Cenci A."/>
            <person name="Combes M.C."/>
            <person name="Crouzillat D."/>
            <person name="Da Silva C."/>
            <person name="Daddiego L."/>
            <person name="De Bellis F."/>
            <person name="Dussert S."/>
            <person name="Garsmeur O."/>
            <person name="Gayraud T."/>
            <person name="Guignon V."/>
            <person name="Jahn K."/>
            <person name="Jamilloux V."/>
            <person name="Joet T."/>
            <person name="Labadie K."/>
            <person name="Lan T."/>
            <person name="Leclercq J."/>
            <person name="Lepelley M."/>
            <person name="Leroy T."/>
            <person name="Li L.T."/>
            <person name="Librado P."/>
            <person name="Lopez L."/>
            <person name="Munoz A."/>
            <person name="Noel B."/>
            <person name="Pallavicini A."/>
            <person name="Perrotta G."/>
            <person name="Poncet V."/>
            <person name="Pot D."/>
            <person name="Priyono X."/>
            <person name="Rigoreau M."/>
            <person name="Rouard M."/>
            <person name="Rozas J."/>
            <person name="Tranchant-Dubreuil C."/>
            <person name="VanBuren R."/>
            <person name="Zhang Q."/>
            <person name="Andrade A.C."/>
            <person name="Argout X."/>
            <person name="Bertrand B."/>
            <person name="de Kochko A."/>
            <person name="Graziosi G."/>
            <person name="Henry R.J."/>
            <person name="Jayarama X."/>
            <person name="Ming R."/>
            <person name="Nagai C."/>
            <person name="Rounsley S."/>
            <person name="Sankoff D."/>
            <person name="Giuliano G."/>
            <person name="Albert V.A."/>
            <person name="Wincker P."/>
            <person name="Lashermes P."/>
        </authorList>
    </citation>
    <scope>NUCLEOTIDE SEQUENCE [LARGE SCALE GENOMIC DNA]</scope>
    <source>
        <strain evidence="11">cv. DH200-94</strain>
    </source>
</reference>
<name>A0A068TZR4_COFCA</name>
<feature type="chain" id="PRO_5001654447" evidence="9">
    <location>
        <begin position="18"/>
        <end position="464"/>
    </location>
</feature>
<evidence type="ECO:0000313" key="11">
    <source>
        <dbReference type="Proteomes" id="UP000295252"/>
    </source>
</evidence>
<dbReference type="InterPro" id="IPR036396">
    <property type="entry name" value="Cyt_P450_sf"/>
</dbReference>
<feature type="binding site" description="axial binding residue" evidence="8">
    <location>
        <position position="400"/>
    </location>
    <ligand>
        <name>heme</name>
        <dbReference type="ChEBI" id="CHEBI:30413"/>
    </ligand>
    <ligandPart>
        <name>Fe</name>
        <dbReference type="ChEBI" id="CHEBI:18248"/>
    </ligandPart>
</feature>
<dbReference type="Gramene" id="CDP00858">
    <property type="protein sequence ID" value="CDP00858"/>
    <property type="gene ID" value="GSCOC_T00034284001"/>
</dbReference>
<gene>
    <name evidence="10" type="ORF">GSCOC_T00034284001</name>
</gene>
<keyword evidence="5" id="KW-0560">Oxidoreductase</keyword>